<dbReference type="EMBL" id="FNED01000043">
    <property type="protein sequence ID" value="SDK20053.1"/>
    <property type="molecule type" value="Genomic_DNA"/>
</dbReference>
<evidence type="ECO:0000313" key="2">
    <source>
        <dbReference type="EMBL" id="SDK20053.1"/>
    </source>
</evidence>
<keyword evidence="3" id="KW-1185">Reference proteome</keyword>
<organism evidence="1 3">
    <name type="scientific">Aneurinibacillus migulanus</name>
    <name type="common">Bacillus migulanus</name>
    <dbReference type="NCBI Taxonomy" id="47500"/>
    <lineage>
        <taxon>Bacteria</taxon>
        <taxon>Bacillati</taxon>
        <taxon>Bacillota</taxon>
        <taxon>Bacilli</taxon>
        <taxon>Bacillales</taxon>
        <taxon>Paenibacillaceae</taxon>
        <taxon>Aneurinibacillus group</taxon>
        <taxon>Aneurinibacillus</taxon>
    </lineage>
</organism>
<dbReference type="STRING" id="47500.AF333_18695"/>
<dbReference type="EMBL" id="LGUG01000004">
    <property type="protein sequence ID" value="KON97189.1"/>
    <property type="molecule type" value="Genomic_DNA"/>
</dbReference>
<reference evidence="2 4" key="2">
    <citation type="submission" date="2016-10" db="EMBL/GenBank/DDBJ databases">
        <authorList>
            <person name="de Groot N.N."/>
        </authorList>
    </citation>
    <scope>NUCLEOTIDE SEQUENCE [LARGE SCALE GENOMIC DNA]</scope>
    <source>
        <strain evidence="2 4">DSM 2895</strain>
    </source>
</reference>
<dbReference type="Proteomes" id="UP000037269">
    <property type="component" value="Unassembled WGS sequence"/>
</dbReference>
<name>A0A0D1X5I3_ANEMI</name>
<proteinExistence type="predicted"/>
<sequence length="66" mass="7198">MKGADLDGILSLSTIKDKTTNTIYGDTFKVSGEVILNLIKICITNNAYSDQMTATLTTKLIMEGRI</sequence>
<gene>
    <name evidence="1" type="ORF">AF333_18695</name>
    <name evidence="2" type="ORF">SAMN04487909_14316</name>
</gene>
<dbReference type="AlphaFoldDB" id="A0A0D1X5I3"/>
<evidence type="ECO:0000313" key="1">
    <source>
        <dbReference type="EMBL" id="KON97189.1"/>
    </source>
</evidence>
<accession>A0A0D1X5I3</accession>
<dbReference type="Proteomes" id="UP000182836">
    <property type="component" value="Unassembled WGS sequence"/>
</dbReference>
<dbReference type="PATRIC" id="fig|47500.8.peg.5130"/>
<evidence type="ECO:0000313" key="3">
    <source>
        <dbReference type="Proteomes" id="UP000037269"/>
    </source>
</evidence>
<protein>
    <submittedName>
        <fullName evidence="1">Uncharacterized protein</fullName>
    </submittedName>
</protein>
<reference evidence="1 3" key="1">
    <citation type="submission" date="2015-07" db="EMBL/GenBank/DDBJ databases">
        <title>Fjat-14205 dsm 2895.</title>
        <authorList>
            <person name="Liu B."/>
            <person name="Wang J."/>
            <person name="Zhu Y."/>
            <person name="Liu G."/>
            <person name="Chen Q."/>
            <person name="Chen Z."/>
            <person name="Lan J."/>
            <person name="Che J."/>
            <person name="Ge C."/>
            <person name="Shi H."/>
            <person name="Pan Z."/>
            <person name="Liu X."/>
        </authorList>
    </citation>
    <scope>NUCLEOTIDE SEQUENCE [LARGE SCALE GENOMIC DNA]</scope>
    <source>
        <strain evidence="1 3">DSM 2895</strain>
    </source>
</reference>
<evidence type="ECO:0000313" key="4">
    <source>
        <dbReference type="Proteomes" id="UP000182836"/>
    </source>
</evidence>